<dbReference type="PANTHER" id="PTHR35369:SF2">
    <property type="entry name" value="BLR3025 PROTEIN"/>
    <property type="match status" value="1"/>
</dbReference>
<dbReference type="InterPro" id="IPR050356">
    <property type="entry name" value="SulA_CellDiv_inhibitor"/>
</dbReference>
<sequence length="334" mass="38658">MRYWLHSLPVEAIRGKEEWHATCHELGCHTIGDVLRIPLSEWEERFGKDFGIRIQQLLGEREEILPPYHPLPKSEYSAYLEYPTALAEIIDGHISALLHTLTNDLLKKGQGALELVITFFCDDIKPLSITINLIHPTVNADKLYSLFQLHKEHLRLPGPITQISVAVTCAASLEWGQSTLFHPSATSPSREWTELLERLAARLGKERISEAFLEPDYAPEYVTRWRSCLDRERKQKSSSLSFSSLPGARPLRLLNNPAPIEVVMGIPSGHPYRFFYRGENKEIVRFWGPERIETGWWRGDTILRDYYRVETTAGEHFWIYRCLYTGKWFLHGIF</sequence>
<keyword evidence="1" id="KW-0227">DNA damage</keyword>
<dbReference type="EMBL" id="CP018477">
    <property type="protein sequence ID" value="ASV74858.1"/>
    <property type="molecule type" value="Genomic_DNA"/>
</dbReference>
<reference evidence="2 3" key="1">
    <citation type="journal article" name="Front. Microbiol.">
        <title>Sugar Metabolism of the First Thermophilic Planctomycete Thermogutta terrifontis: Comparative Genomic and Transcriptomic Approaches.</title>
        <authorList>
            <person name="Elcheninov A.G."/>
            <person name="Menzel P."/>
            <person name="Gudbergsdottir S.R."/>
            <person name="Slesarev A.I."/>
            <person name="Kadnikov V.V."/>
            <person name="Krogh A."/>
            <person name="Bonch-Osmolovskaya E.A."/>
            <person name="Peng X."/>
            <person name="Kublanov I.V."/>
        </authorList>
    </citation>
    <scope>NUCLEOTIDE SEQUENCE [LARGE SCALE GENOMIC DNA]</scope>
    <source>
        <strain evidence="2 3">R1</strain>
    </source>
</reference>
<dbReference type="GO" id="GO:0006281">
    <property type="term" value="P:DNA repair"/>
    <property type="evidence" value="ECO:0007669"/>
    <property type="project" value="TreeGrafter"/>
</dbReference>
<evidence type="ECO:0000313" key="2">
    <source>
        <dbReference type="EMBL" id="ASV74858.1"/>
    </source>
</evidence>
<organism evidence="2 3">
    <name type="scientific">Thermogutta terrifontis</name>
    <dbReference type="NCBI Taxonomy" id="1331910"/>
    <lineage>
        <taxon>Bacteria</taxon>
        <taxon>Pseudomonadati</taxon>
        <taxon>Planctomycetota</taxon>
        <taxon>Planctomycetia</taxon>
        <taxon>Pirellulales</taxon>
        <taxon>Thermoguttaceae</taxon>
        <taxon>Thermogutta</taxon>
    </lineage>
</organism>
<evidence type="ECO:0000256" key="1">
    <source>
        <dbReference type="ARBA" id="ARBA00022763"/>
    </source>
</evidence>
<proteinExistence type="predicted"/>
<accession>A0A286RFW4</accession>
<evidence type="ECO:0000313" key="3">
    <source>
        <dbReference type="Proteomes" id="UP000215086"/>
    </source>
</evidence>
<dbReference type="AlphaFoldDB" id="A0A286RFW4"/>
<dbReference type="Proteomes" id="UP000215086">
    <property type="component" value="Chromosome"/>
</dbReference>
<dbReference type="PANTHER" id="PTHR35369">
    <property type="entry name" value="BLR3025 PROTEIN-RELATED"/>
    <property type="match status" value="1"/>
</dbReference>
<protein>
    <submittedName>
        <fullName evidence="2">DNA polymerase IV-like protein ImuB</fullName>
    </submittedName>
</protein>
<gene>
    <name evidence="2" type="ORF">THTE_2256</name>
</gene>
<dbReference type="KEGG" id="ttf:THTE_2256"/>
<name>A0A286RFW4_9BACT</name>
<keyword evidence="3" id="KW-1185">Reference proteome</keyword>